<evidence type="ECO:0000256" key="1">
    <source>
        <dbReference type="ARBA" id="ARBA00004370"/>
    </source>
</evidence>
<evidence type="ECO:0000256" key="6">
    <source>
        <dbReference type="ARBA" id="ARBA00023310"/>
    </source>
</evidence>
<name>A0ABY8WWA0_9BACT</name>
<protein>
    <submittedName>
        <fullName evidence="7">F0F1 ATP synthase subunit delta</fullName>
    </submittedName>
</protein>
<dbReference type="Pfam" id="PF00213">
    <property type="entry name" value="OSCP"/>
    <property type="match status" value="1"/>
</dbReference>
<keyword evidence="3" id="KW-0375">Hydrogen ion transport</keyword>
<dbReference type="Proteomes" id="UP001177295">
    <property type="component" value="Chromosome"/>
</dbReference>
<keyword evidence="6" id="KW-0066">ATP synthesis</keyword>
<keyword evidence="8" id="KW-1185">Reference proteome</keyword>
<keyword evidence="4" id="KW-0406">Ion transport</keyword>
<dbReference type="InterPro" id="IPR000711">
    <property type="entry name" value="ATPase_OSCP/dsu"/>
</dbReference>
<dbReference type="EMBL" id="CP124550">
    <property type="protein sequence ID" value="WIO45980.1"/>
    <property type="molecule type" value="Genomic_DNA"/>
</dbReference>
<evidence type="ECO:0000313" key="7">
    <source>
        <dbReference type="EMBL" id="WIO45980.1"/>
    </source>
</evidence>
<keyword evidence="2" id="KW-0813">Transport</keyword>
<keyword evidence="5" id="KW-0472">Membrane</keyword>
<accession>A0ABY8WWA0</accession>
<proteinExistence type="predicted"/>
<evidence type="ECO:0000313" key="8">
    <source>
        <dbReference type="Proteomes" id="UP001177295"/>
    </source>
</evidence>
<dbReference type="RefSeq" id="WP_376754343.1">
    <property type="nucleotide sequence ID" value="NZ_CP124550.1"/>
</dbReference>
<evidence type="ECO:0000256" key="5">
    <source>
        <dbReference type="ARBA" id="ARBA00023136"/>
    </source>
</evidence>
<gene>
    <name evidence="7" type="ORF">SEML1_0353</name>
</gene>
<evidence type="ECO:0000256" key="4">
    <source>
        <dbReference type="ARBA" id="ARBA00023065"/>
    </source>
</evidence>
<sequence>MAQVISRRRIASYAADVLAAGGDRGLLLREIAAYLIEMKATRTANLVVAAIEEELQARGIVIVETLSAHRLSNELRVRIRTLVGGRETHFRERINPDVIGGVKITLPDSEFDDTIQRKLIALKGAK</sequence>
<evidence type="ECO:0000256" key="2">
    <source>
        <dbReference type="ARBA" id="ARBA00022448"/>
    </source>
</evidence>
<comment type="subcellular location">
    <subcellularLocation>
        <location evidence="1">Membrane</location>
    </subcellularLocation>
</comment>
<reference evidence="7 8" key="1">
    <citation type="journal article" date="2023" name="Cell">
        <title>Genetic manipulation of Patescibacteria provides mechanistic insights into microbial dark matter and the epibiotic lifestyle.</title>
        <authorList>
            <person name="Wang Y."/>
            <person name="Gallagher L.A."/>
            <person name="Andrade P.A."/>
            <person name="Liu A."/>
            <person name="Humphreys I.R."/>
            <person name="Turkarslan S."/>
            <person name="Cutler K.J."/>
            <person name="Arrieta-Ortiz M.L."/>
            <person name="Li Y."/>
            <person name="Radey M.C."/>
            <person name="McLean J.S."/>
            <person name="Cong Q."/>
            <person name="Baker D."/>
            <person name="Baliga N.S."/>
            <person name="Peterson S.B."/>
            <person name="Mougous J.D."/>
        </authorList>
    </citation>
    <scope>NUCLEOTIDE SEQUENCE [LARGE SCALE GENOMIC DNA]</scope>
    <source>
        <strain evidence="7 8">ML1</strain>
    </source>
</reference>
<organism evidence="7 8">
    <name type="scientific">Candidatus Southlakia epibionticum</name>
    <dbReference type="NCBI Taxonomy" id="3043284"/>
    <lineage>
        <taxon>Bacteria</taxon>
        <taxon>Candidatus Saccharimonadota</taxon>
        <taxon>Candidatus Saccharimonadia</taxon>
        <taxon>Candidatus Saccharimonadales</taxon>
        <taxon>Candidatus Saccharimonadaceae</taxon>
        <taxon>Candidatus Southlakia</taxon>
    </lineage>
</organism>
<evidence type="ECO:0000256" key="3">
    <source>
        <dbReference type="ARBA" id="ARBA00022781"/>
    </source>
</evidence>